<proteinExistence type="predicted"/>
<organism evidence="1 2">
    <name type="scientific">Tagetes erecta</name>
    <name type="common">African marigold</name>
    <dbReference type="NCBI Taxonomy" id="13708"/>
    <lineage>
        <taxon>Eukaryota</taxon>
        <taxon>Viridiplantae</taxon>
        <taxon>Streptophyta</taxon>
        <taxon>Embryophyta</taxon>
        <taxon>Tracheophyta</taxon>
        <taxon>Spermatophyta</taxon>
        <taxon>Magnoliopsida</taxon>
        <taxon>eudicotyledons</taxon>
        <taxon>Gunneridae</taxon>
        <taxon>Pentapetalae</taxon>
        <taxon>asterids</taxon>
        <taxon>campanulids</taxon>
        <taxon>Asterales</taxon>
        <taxon>Asteraceae</taxon>
        <taxon>Asteroideae</taxon>
        <taxon>Heliantheae alliance</taxon>
        <taxon>Tageteae</taxon>
        <taxon>Tagetes</taxon>
    </lineage>
</organism>
<reference evidence="1" key="1">
    <citation type="journal article" date="2023" name="bioRxiv">
        <title>Improved chromosome-level genome assembly for marigold (Tagetes erecta).</title>
        <authorList>
            <person name="Jiang F."/>
            <person name="Yuan L."/>
            <person name="Wang S."/>
            <person name="Wang H."/>
            <person name="Xu D."/>
            <person name="Wang A."/>
            <person name="Fan W."/>
        </authorList>
    </citation>
    <scope>NUCLEOTIDE SEQUENCE</scope>
    <source>
        <strain evidence="1">WSJ</strain>
        <tissue evidence="1">Leaf</tissue>
    </source>
</reference>
<dbReference type="EMBL" id="JAUHHV010000006">
    <property type="protein sequence ID" value="KAK1422521.1"/>
    <property type="molecule type" value="Genomic_DNA"/>
</dbReference>
<protein>
    <submittedName>
        <fullName evidence="1">Uncharacterized protein</fullName>
    </submittedName>
</protein>
<gene>
    <name evidence="1" type="ORF">QVD17_25700</name>
</gene>
<evidence type="ECO:0000313" key="1">
    <source>
        <dbReference type="EMBL" id="KAK1422521.1"/>
    </source>
</evidence>
<name>A0AAD8NVK7_TARER</name>
<accession>A0AAD8NVK7</accession>
<sequence>MFLIFFCKFLILIFILPKPFWLWVSKGITILLIASSISSAKFEAFYHLVDKSALSSFHPYFFLWVVQYKC</sequence>
<dbReference type="AlphaFoldDB" id="A0AAD8NVK7"/>
<dbReference type="Proteomes" id="UP001229421">
    <property type="component" value="Unassembled WGS sequence"/>
</dbReference>
<evidence type="ECO:0000313" key="2">
    <source>
        <dbReference type="Proteomes" id="UP001229421"/>
    </source>
</evidence>
<keyword evidence="2" id="KW-1185">Reference proteome</keyword>
<comment type="caution">
    <text evidence="1">The sequence shown here is derived from an EMBL/GenBank/DDBJ whole genome shotgun (WGS) entry which is preliminary data.</text>
</comment>